<protein>
    <submittedName>
        <fullName evidence="1">Uncharacterized protein</fullName>
    </submittedName>
</protein>
<proteinExistence type="predicted"/>
<keyword evidence="2" id="KW-1185">Reference proteome</keyword>
<reference evidence="1 2" key="1">
    <citation type="journal article" date="2011" name="J. Virol.">
        <title>The fecal virome of pigs on a high-density farm.</title>
        <authorList>
            <person name="Shan T."/>
            <person name="Li L."/>
            <person name="Simmonds P."/>
            <person name="Wang C."/>
            <person name="Moeser A."/>
            <person name="Delwart E."/>
        </authorList>
    </citation>
    <scope>NUCLEOTIDE SEQUENCE [LARGE SCALE GENOMIC DNA]</scope>
</reference>
<evidence type="ECO:0000313" key="1">
    <source>
        <dbReference type="EMBL" id="AER30019.1"/>
    </source>
</evidence>
<dbReference type="Proteomes" id="UP000123326">
    <property type="component" value="Segment"/>
</dbReference>
<organism evidence="1 2">
    <name type="scientific">Po-Circo-like virus 21</name>
    <dbReference type="NCBI Taxonomy" id="1105383"/>
    <lineage>
        <taxon>Viruses</taxon>
        <taxon>Monodnaviria</taxon>
        <taxon>Shotokuvirae</taxon>
        <taxon>Cressdnaviricota</taxon>
        <taxon>Arfiviricetes</taxon>
        <taxon>Rohanvirales</taxon>
        <taxon>Kirkoviridae</taxon>
        <taxon>Aglavirus</taxon>
        <taxon>Aglavirus caranthi</taxon>
        <taxon>Po-Circo-like virus</taxon>
    </lineage>
</organism>
<name>G8E3X3_9VIRU</name>
<sequence>MSAIISLASSSLSLHFSSFVSLSFSFSTITWSSFVQYFMLSISDPIATSRCALPPSHLCITVMSFFVFSLKYPCICGVPSSRCSSSAITASTSGFNSRFLTASSSS</sequence>
<dbReference type="RefSeq" id="YP_009109616.1">
    <property type="nucleotide sequence ID" value="NC_025682.1"/>
</dbReference>
<accession>G8E3X3</accession>
<dbReference type="KEGG" id="vg:22241850"/>
<dbReference type="EMBL" id="JF713716">
    <property type="protein sequence ID" value="AER30019.1"/>
    <property type="molecule type" value="Genomic_DNA"/>
</dbReference>
<dbReference type="GeneID" id="22241850"/>
<evidence type="ECO:0000313" key="2">
    <source>
        <dbReference type="Proteomes" id="UP000123326"/>
    </source>
</evidence>